<proteinExistence type="predicted"/>
<sequence>MARRERRRLCKFISDWTTSDEFSSWLAPVKGEKHKAYCLLCKKEFAVSHGGLNDVKAHYKGKRHIWLQRQQEKIAAGLSNQWNSPEDSWVKGIFYEQVNADQDTSSDKNSLTCSGKKAIDCDTSPTVWDIGFSADTSDQENCELSDTMNMQQKMLPQQYCLRWKYHHNNLQVMFSQLLERESFCDVTLACEGKTLRAHKVVLSACSTYFDSIFSQYEEKNPIVILKDVKFTDIKALVEFMYRGEINIDHSHLASLLKAAEDLRIKGLAEVSWRSGEGNQTAEEGVNCTEGAARVESSSVPEVEQEPPVKRKRGRPPLDSTPSSFSPKVMSVTGGVSAEEAFTQEGAAASDVDGDNDVKPWEAHDNEIVSRDSASESHNAQGMYSEQEQEQLAKPVVPPMHMQQAIQQAVPPTHNEGGTCISQRIAEQYRDVVKLNDYLTTGRRQQFWEEPFTRRIMEAIKSKELEMKAGAELLGVSYGTLYGRYRDAYGCLKHPYRISTSAPMELMAYRQKGAALTAQLQMQDRNTVRDFWSESGPADVLAKVQRKEITLFRAAEMLNVTVTTLAHYLSTLQPGGTSSGDEAIDESREVEEFLDGKMSSSTPKKLATTALENNPDITIVKQEPSTNHEQDDEDDDDDIMSSSSVATNNNAEHLDSDGGENEHANGMEDLLDAK</sequence>
<feature type="region of interest" description="Disordered" evidence="3">
    <location>
        <begin position="607"/>
        <end position="673"/>
    </location>
</feature>
<dbReference type="Pfam" id="PF00651">
    <property type="entry name" value="BTB"/>
    <property type="match status" value="1"/>
</dbReference>
<dbReference type="AlphaFoldDB" id="A0AAN9ZI30"/>
<evidence type="ECO:0000256" key="1">
    <source>
        <dbReference type="ARBA" id="ARBA00004123"/>
    </source>
</evidence>
<dbReference type="PANTHER" id="PTHR23110">
    <property type="entry name" value="BTB DOMAIN TRANSCRIPTION FACTOR"/>
    <property type="match status" value="1"/>
</dbReference>
<comment type="caution">
    <text evidence="5">The sequence shown here is derived from an EMBL/GenBank/DDBJ whole genome shotgun (WGS) entry which is preliminary data.</text>
</comment>
<accession>A0AAN9ZI30</accession>
<dbReference type="InterPro" id="IPR051095">
    <property type="entry name" value="Dros_DevTransReg"/>
</dbReference>
<dbReference type="GO" id="GO:0005634">
    <property type="term" value="C:nucleus"/>
    <property type="evidence" value="ECO:0007669"/>
    <property type="project" value="UniProtKB-SubCell"/>
</dbReference>
<dbReference type="InterPro" id="IPR011333">
    <property type="entry name" value="SKP1/BTB/POZ_sf"/>
</dbReference>
<gene>
    <name evidence="5" type="ORF">R5R35_007792</name>
</gene>
<feature type="domain" description="BTB" evidence="4">
    <location>
        <begin position="184"/>
        <end position="249"/>
    </location>
</feature>
<keyword evidence="6" id="KW-1185">Reference proteome</keyword>
<feature type="region of interest" description="Disordered" evidence="3">
    <location>
        <begin position="275"/>
        <end position="330"/>
    </location>
</feature>
<dbReference type="PROSITE" id="PS50097">
    <property type="entry name" value="BTB"/>
    <property type="match status" value="1"/>
</dbReference>
<evidence type="ECO:0000256" key="3">
    <source>
        <dbReference type="SAM" id="MobiDB-lite"/>
    </source>
</evidence>
<dbReference type="PANTHER" id="PTHR23110:SF102">
    <property type="entry name" value="PIPSQUEAK, ISOFORM O"/>
    <property type="match status" value="1"/>
</dbReference>
<feature type="compositionally biased region" description="Acidic residues" evidence="3">
    <location>
        <begin position="629"/>
        <end position="638"/>
    </location>
</feature>
<name>A0AAN9ZI30_9ORTH</name>
<dbReference type="EMBL" id="JAZDUA010000003">
    <property type="protein sequence ID" value="KAK7874317.1"/>
    <property type="molecule type" value="Genomic_DNA"/>
</dbReference>
<evidence type="ECO:0000313" key="5">
    <source>
        <dbReference type="EMBL" id="KAK7874317.1"/>
    </source>
</evidence>
<dbReference type="GO" id="GO:0006357">
    <property type="term" value="P:regulation of transcription by RNA polymerase II"/>
    <property type="evidence" value="ECO:0007669"/>
    <property type="project" value="TreeGrafter"/>
</dbReference>
<dbReference type="CDD" id="cd18315">
    <property type="entry name" value="BTB_POZ_BAB-like"/>
    <property type="match status" value="1"/>
</dbReference>
<dbReference type="Gene3D" id="3.30.710.10">
    <property type="entry name" value="Potassium Channel Kv1.1, Chain A"/>
    <property type="match status" value="1"/>
</dbReference>
<evidence type="ECO:0000256" key="2">
    <source>
        <dbReference type="ARBA" id="ARBA00023242"/>
    </source>
</evidence>
<dbReference type="Proteomes" id="UP001378592">
    <property type="component" value="Unassembled WGS sequence"/>
</dbReference>
<feature type="region of interest" description="Disordered" evidence="3">
    <location>
        <begin position="369"/>
        <end position="391"/>
    </location>
</feature>
<evidence type="ECO:0000259" key="4">
    <source>
        <dbReference type="PROSITE" id="PS50097"/>
    </source>
</evidence>
<dbReference type="SMART" id="SM00225">
    <property type="entry name" value="BTB"/>
    <property type="match status" value="1"/>
</dbReference>
<feature type="compositionally biased region" description="Basic and acidic residues" evidence="3">
    <location>
        <begin position="651"/>
        <end position="673"/>
    </location>
</feature>
<dbReference type="InterPro" id="IPR000210">
    <property type="entry name" value="BTB/POZ_dom"/>
</dbReference>
<dbReference type="SUPFAM" id="SSF54695">
    <property type="entry name" value="POZ domain"/>
    <property type="match status" value="1"/>
</dbReference>
<reference evidence="5 6" key="1">
    <citation type="submission" date="2024-03" db="EMBL/GenBank/DDBJ databases">
        <title>The genome assembly and annotation of the cricket Gryllus longicercus Weissman &amp; Gray.</title>
        <authorList>
            <person name="Szrajer S."/>
            <person name="Gray D."/>
            <person name="Ylla G."/>
        </authorList>
    </citation>
    <scope>NUCLEOTIDE SEQUENCE [LARGE SCALE GENOMIC DNA]</scope>
    <source>
        <strain evidence="5">DAG 2021-001</strain>
        <tissue evidence="5">Whole body minus gut</tissue>
    </source>
</reference>
<organism evidence="5 6">
    <name type="scientific">Gryllus longicercus</name>
    <dbReference type="NCBI Taxonomy" id="2509291"/>
    <lineage>
        <taxon>Eukaryota</taxon>
        <taxon>Metazoa</taxon>
        <taxon>Ecdysozoa</taxon>
        <taxon>Arthropoda</taxon>
        <taxon>Hexapoda</taxon>
        <taxon>Insecta</taxon>
        <taxon>Pterygota</taxon>
        <taxon>Neoptera</taxon>
        <taxon>Polyneoptera</taxon>
        <taxon>Orthoptera</taxon>
        <taxon>Ensifera</taxon>
        <taxon>Gryllidea</taxon>
        <taxon>Grylloidea</taxon>
        <taxon>Gryllidae</taxon>
        <taxon>Gryllinae</taxon>
        <taxon>Gryllus</taxon>
    </lineage>
</organism>
<feature type="compositionally biased region" description="Polar residues" evidence="3">
    <location>
        <begin position="375"/>
        <end position="385"/>
    </location>
</feature>
<feature type="compositionally biased region" description="Polar residues" evidence="3">
    <location>
        <begin position="639"/>
        <end position="650"/>
    </location>
</feature>
<evidence type="ECO:0000313" key="6">
    <source>
        <dbReference type="Proteomes" id="UP001378592"/>
    </source>
</evidence>
<keyword evidence="2" id="KW-0539">Nucleus</keyword>
<protein>
    <recommendedName>
        <fullName evidence="4">BTB domain-containing protein</fullName>
    </recommendedName>
</protein>
<comment type="subcellular location">
    <subcellularLocation>
        <location evidence="1">Nucleus</location>
    </subcellularLocation>
</comment>